<dbReference type="AlphaFoldDB" id="A0A917Z2J5"/>
<proteinExistence type="predicted"/>
<organism evidence="3 4">
    <name type="scientific">Bowmanella pacifica</name>
    <dbReference type="NCBI Taxonomy" id="502051"/>
    <lineage>
        <taxon>Bacteria</taxon>
        <taxon>Pseudomonadati</taxon>
        <taxon>Pseudomonadota</taxon>
        <taxon>Gammaproteobacteria</taxon>
        <taxon>Alteromonadales</taxon>
        <taxon>Alteromonadaceae</taxon>
        <taxon>Bowmanella</taxon>
    </lineage>
</organism>
<keyword evidence="4" id="KW-1185">Reference proteome</keyword>
<dbReference type="InterPro" id="IPR041215">
    <property type="entry name" value="FlgO_dom"/>
</dbReference>
<evidence type="ECO:0000256" key="1">
    <source>
        <dbReference type="SAM" id="SignalP"/>
    </source>
</evidence>
<dbReference type="PIRSF" id="PIRSF028688">
    <property type="entry name" value="UCP_imp_028688"/>
    <property type="match status" value="1"/>
</dbReference>
<evidence type="ECO:0000259" key="2">
    <source>
        <dbReference type="Pfam" id="PF17680"/>
    </source>
</evidence>
<protein>
    <recommendedName>
        <fullName evidence="2">FlgO domain-containing protein</fullName>
    </recommendedName>
</protein>
<dbReference type="PROSITE" id="PS51257">
    <property type="entry name" value="PROKAR_LIPOPROTEIN"/>
    <property type="match status" value="1"/>
</dbReference>
<feature type="chain" id="PRO_5037139895" description="FlgO domain-containing protein" evidence="1">
    <location>
        <begin position="23"/>
        <end position="202"/>
    </location>
</feature>
<accession>A0A917Z2J5</accession>
<evidence type="ECO:0000313" key="4">
    <source>
        <dbReference type="Proteomes" id="UP000606935"/>
    </source>
</evidence>
<evidence type="ECO:0000313" key="3">
    <source>
        <dbReference type="EMBL" id="GGO73367.1"/>
    </source>
</evidence>
<keyword evidence="1" id="KW-0732">Signal</keyword>
<name>A0A917Z2J5_9ALTE</name>
<feature type="signal peptide" evidence="1">
    <location>
        <begin position="1"/>
        <end position="22"/>
    </location>
</feature>
<dbReference type="Proteomes" id="UP000606935">
    <property type="component" value="Unassembled WGS sequence"/>
</dbReference>
<reference evidence="3" key="1">
    <citation type="journal article" date="2014" name="Int. J. Syst. Evol. Microbiol.">
        <title>Complete genome sequence of Corynebacterium casei LMG S-19264T (=DSM 44701T), isolated from a smear-ripened cheese.</title>
        <authorList>
            <consortium name="US DOE Joint Genome Institute (JGI-PGF)"/>
            <person name="Walter F."/>
            <person name="Albersmeier A."/>
            <person name="Kalinowski J."/>
            <person name="Ruckert C."/>
        </authorList>
    </citation>
    <scope>NUCLEOTIDE SEQUENCE</scope>
    <source>
        <strain evidence="3">CGMCC 1.7086</strain>
    </source>
</reference>
<dbReference type="InterPro" id="IPR014549">
    <property type="entry name" value="FlgO"/>
</dbReference>
<dbReference type="Pfam" id="PF17680">
    <property type="entry name" value="FlgO"/>
    <property type="match status" value="1"/>
</dbReference>
<feature type="domain" description="FlgO" evidence="2">
    <location>
        <begin position="56"/>
        <end position="182"/>
    </location>
</feature>
<gene>
    <name evidence="3" type="ORF">GCM10010982_33730</name>
</gene>
<reference evidence="3" key="2">
    <citation type="submission" date="2020-09" db="EMBL/GenBank/DDBJ databases">
        <authorList>
            <person name="Sun Q."/>
            <person name="Zhou Y."/>
        </authorList>
    </citation>
    <scope>NUCLEOTIDE SEQUENCE</scope>
    <source>
        <strain evidence="3">CGMCC 1.7086</strain>
    </source>
</reference>
<dbReference type="EMBL" id="BMLS01000006">
    <property type="protein sequence ID" value="GGO73367.1"/>
    <property type="molecule type" value="Genomic_DNA"/>
</dbReference>
<comment type="caution">
    <text evidence="3">The sequence shown here is derived from an EMBL/GenBank/DDBJ whole genome shotgun (WGS) entry which is preliminary data.</text>
</comment>
<sequence length="202" mass="22094">MVKAYLLSGVVLLAGCQMTAMQQSDTESTPAFQPGRFSSDNYQTHAATIQDHIRLLMNQMALNMQGVGEDSAVMVADFVYVDGAYDKAGLLGQQVAQSFMNELHQFGVKVLDHKTTDYIRVTEQGDLVLSRDYTELRPDMQANLVLTGTLTKHRRGVLVQARMVDLVSKELKASAQTLLPSAQVSALIASESRLDMPASGIQ</sequence>